<protein>
    <submittedName>
        <fullName evidence="1">Uncharacterized protein</fullName>
    </submittedName>
</protein>
<evidence type="ECO:0000313" key="1">
    <source>
        <dbReference type="EMBL" id="KXJ96500.1"/>
    </source>
</evidence>
<evidence type="ECO:0000313" key="2">
    <source>
        <dbReference type="Proteomes" id="UP000070501"/>
    </source>
</evidence>
<organism evidence="1 2">
    <name type="scientific">Microdochium bolleyi</name>
    <dbReference type="NCBI Taxonomy" id="196109"/>
    <lineage>
        <taxon>Eukaryota</taxon>
        <taxon>Fungi</taxon>
        <taxon>Dikarya</taxon>
        <taxon>Ascomycota</taxon>
        <taxon>Pezizomycotina</taxon>
        <taxon>Sordariomycetes</taxon>
        <taxon>Xylariomycetidae</taxon>
        <taxon>Xylariales</taxon>
        <taxon>Microdochiaceae</taxon>
        <taxon>Microdochium</taxon>
    </lineage>
</organism>
<dbReference type="EMBL" id="KQ964245">
    <property type="protein sequence ID" value="KXJ96500.1"/>
    <property type="molecule type" value="Genomic_DNA"/>
</dbReference>
<accession>A0A136JH63</accession>
<proteinExistence type="predicted"/>
<sequence length="339" mass="37791">MTRKKVVRAASLLQKFLYALEAAGSNRQVKSLTVTQGITRLEEVPQDELSFRGEPLLHDFTRASAPSQAAYHGTLTANACTEVVIAGRPLLELLIGPFCTRMEMITVIPKNGVNPLLVVNENSATTNDSYLMFGAHNVLRLTTTSGESLLLDVSGAQFGWQEAIAPWDKWCSHRALVVDYSTTHPVSDQLENMQRMFAGPQIIQGEDMRRSLAASITELVEREAVQRNLPSAAALFGLAPAAYDAFEQSVVPTAQRACLAVVHAIRPSGRQLWYFDQEWTRRLTRSQDEADALRYVWLTQADIDSAQGDPAALRNIWAMRCRKPEQQEWFKALGMAMHF</sequence>
<dbReference type="InParanoid" id="A0A136JH63"/>
<dbReference type="AlphaFoldDB" id="A0A136JH63"/>
<gene>
    <name evidence="1" type="ORF">Micbo1qcDRAFT_199308</name>
</gene>
<dbReference type="OrthoDB" id="432970at2759"/>
<dbReference type="Proteomes" id="UP000070501">
    <property type="component" value="Unassembled WGS sequence"/>
</dbReference>
<name>A0A136JH63_9PEZI</name>
<keyword evidence="2" id="KW-1185">Reference proteome</keyword>
<dbReference type="STRING" id="196109.A0A136JH63"/>
<reference evidence="2" key="1">
    <citation type="submission" date="2016-02" db="EMBL/GenBank/DDBJ databases">
        <title>Draft genome sequence of Microdochium bolleyi, a fungal endophyte of beachgrass.</title>
        <authorList>
            <consortium name="DOE Joint Genome Institute"/>
            <person name="David A.S."/>
            <person name="May G."/>
            <person name="Haridas S."/>
            <person name="Lim J."/>
            <person name="Wang M."/>
            <person name="Labutti K."/>
            <person name="Lipzen A."/>
            <person name="Barry K."/>
            <person name="Grigoriev I.V."/>
        </authorList>
    </citation>
    <scope>NUCLEOTIDE SEQUENCE [LARGE SCALE GENOMIC DNA]</scope>
    <source>
        <strain evidence="2">J235TASD1</strain>
    </source>
</reference>